<dbReference type="EMBL" id="JBAWTH010000122">
    <property type="protein sequence ID" value="KAL2276074.1"/>
    <property type="molecule type" value="Genomic_DNA"/>
</dbReference>
<protein>
    <submittedName>
        <fullName evidence="1">Uncharacterized protein</fullName>
    </submittedName>
</protein>
<dbReference type="Proteomes" id="UP001600888">
    <property type="component" value="Unassembled WGS sequence"/>
</dbReference>
<accession>A0ABR4E0Y9</accession>
<evidence type="ECO:0000313" key="1">
    <source>
        <dbReference type="EMBL" id="KAL2276074.1"/>
    </source>
</evidence>
<keyword evidence="2" id="KW-1185">Reference proteome</keyword>
<organism evidence="1 2">
    <name type="scientific">Diaporthe vaccinii</name>
    <dbReference type="NCBI Taxonomy" id="105482"/>
    <lineage>
        <taxon>Eukaryota</taxon>
        <taxon>Fungi</taxon>
        <taxon>Dikarya</taxon>
        <taxon>Ascomycota</taxon>
        <taxon>Pezizomycotina</taxon>
        <taxon>Sordariomycetes</taxon>
        <taxon>Sordariomycetidae</taxon>
        <taxon>Diaporthales</taxon>
        <taxon>Diaporthaceae</taxon>
        <taxon>Diaporthe</taxon>
        <taxon>Diaporthe eres species complex</taxon>
    </lineage>
</organism>
<evidence type="ECO:0000313" key="2">
    <source>
        <dbReference type="Proteomes" id="UP001600888"/>
    </source>
</evidence>
<sequence length="230" mass="26115">MKVGRGVSMTEAEIRRLTRGTGEGTFEDPKVLYNTEIGHVSKELIQQREIIVKAEARRLGMTCVIIRGDLHNTTRTLDVWTKKLIMVEDPRDPSKQMPLLEPLDDHLTVSFGTVLDDPSTFGTDNIQLQGHVFVNVERHPDATNWTGKRHESGLILSQPLWDMSDDFVKGLAKITVYIPGRLMMSSFDPTLLRSKSEVLSLSLWTKQFRTSCGRFERTKQTVFDSVILEV</sequence>
<comment type="caution">
    <text evidence="1">The sequence shown here is derived from an EMBL/GenBank/DDBJ whole genome shotgun (WGS) entry which is preliminary data.</text>
</comment>
<reference evidence="1 2" key="1">
    <citation type="submission" date="2024-03" db="EMBL/GenBank/DDBJ databases">
        <title>A high-quality draft genome sequence of Diaporthe vaccinii, a causative agent of upright dieback and viscid rot disease in cranberry plants.</title>
        <authorList>
            <person name="Sarrasin M."/>
            <person name="Lang B.F."/>
            <person name="Burger G."/>
        </authorList>
    </citation>
    <scope>NUCLEOTIDE SEQUENCE [LARGE SCALE GENOMIC DNA]</scope>
    <source>
        <strain evidence="1 2">IS7</strain>
    </source>
</reference>
<name>A0ABR4E0Y9_9PEZI</name>
<gene>
    <name evidence="1" type="ORF">FJTKL_01360</name>
</gene>
<proteinExistence type="predicted"/>